<dbReference type="Proteomes" id="UP001385951">
    <property type="component" value="Unassembled WGS sequence"/>
</dbReference>
<accession>A0AAW0GSU7</accession>
<evidence type="ECO:0000313" key="1">
    <source>
        <dbReference type="EMBL" id="KAK7696473.1"/>
    </source>
</evidence>
<dbReference type="AlphaFoldDB" id="A0AAW0GSU7"/>
<name>A0AAW0GSU7_9APHY</name>
<reference evidence="1 2" key="1">
    <citation type="submission" date="2022-09" db="EMBL/GenBank/DDBJ databases">
        <authorList>
            <person name="Palmer J.M."/>
        </authorList>
    </citation>
    <scope>NUCLEOTIDE SEQUENCE [LARGE SCALE GENOMIC DNA]</scope>
    <source>
        <strain evidence="1 2">DSM 7382</strain>
    </source>
</reference>
<protein>
    <recommendedName>
        <fullName evidence="3">Metalloendopeptidase</fullName>
    </recommendedName>
</protein>
<dbReference type="Gene3D" id="3.40.390.10">
    <property type="entry name" value="Collagenase (Catalytic Domain)"/>
    <property type="match status" value="1"/>
</dbReference>
<evidence type="ECO:0000313" key="2">
    <source>
        <dbReference type="Proteomes" id="UP001385951"/>
    </source>
</evidence>
<organism evidence="1 2">
    <name type="scientific">Cerrena zonata</name>
    <dbReference type="NCBI Taxonomy" id="2478898"/>
    <lineage>
        <taxon>Eukaryota</taxon>
        <taxon>Fungi</taxon>
        <taxon>Dikarya</taxon>
        <taxon>Basidiomycota</taxon>
        <taxon>Agaricomycotina</taxon>
        <taxon>Agaricomycetes</taxon>
        <taxon>Polyporales</taxon>
        <taxon>Cerrenaceae</taxon>
        <taxon>Cerrena</taxon>
    </lineage>
</organism>
<keyword evidence="2" id="KW-1185">Reference proteome</keyword>
<comment type="caution">
    <text evidence="1">The sequence shown here is derived from an EMBL/GenBank/DDBJ whole genome shotgun (WGS) entry which is preliminary data.</text>
</comment>
<proteinExistence type="predicted"/>
<evidence type="ECO:0008006" key="3">
    <source>
        <dbReference type="Google" id="ProtNLM"/>
    </source>
</evidence>
<gene>
    <name evidence="1" type="ORF">QCA50_001130</name>
</gene>
<sequence length="349" mass="40314">MIQQLYHRGFVPSRYVNDSEAPWCLQAPMLDTDWHSGRGGCEDDIIPQQQPQDCSYIYQYRDITKGTPHNAVFTTSNHLWKNDSMVTYSFNDGNHIQHKKIEECMAIWTPYVNLQFTRVVSGGVVRISFSQHGFWTYAGQHCKKVDPSQATMNLGGVDPNTPSMDPYEKRCILHEVGHMLGLLHEHQSPARKTILTFKKKATMQYFKQICGWENDHTEQQVLRACERHEVSSCSDFDKKSIMLYSIPSETNVQGIYIPENDVLSDMDKAYMFLHYPRARPHPEAAEWSISHALNIANVIGPKREEILRTTSPDRVRRLFIEWSAAEHLDGRSDSWFDSFAHLGKYLMRA</sequence>
<dbReference type="GO" id="GO:0008237">
    <property type="term" value="F:metallopeptidase activity"/>
    <property type="evidence" value="ECO:0007669"/>
    <property type="project" value="InterPro"/>
</dbReference>
<dbReference type="InterPro" id="IPR024079">
    <property type="entry name" value="MetalloPept_cat_dom_sf"/>
</dbReference>
<dbReference type="SUPFAM" id="SSF55486">
    <property type="entry name" value="Metalloproteases ('zincins'), catalytic domain"/>
    <property type="match status" value="1"/>
</dbReference>
<dbReference type="EMBL" id="JASBNA010000001">
    <property type="protein sequence ID" value="KAK7696473.1"/>
    <property type="molecule type" value="Genomic_DNA"/>
</dbReference>